<evidence type="ECO:0000256" key="1">
    <source>
        <dbReference type="ARBA" id="ARBA00023242"/>
    </source>
</evidence>
<evidence type="ECO:0000259" key="4">
    <source>
        <dbReference type="PROSITE" id="PS51015"/>
    </source>
</evidence>
<dbReference type="GO" id="GO:0016567">
    <property type="term" value="P:protein ubiquitination"/>
    <property type="evidence" value="ECO:0007669"/>
    <property type="project" value="TreeGrafter"/>
</dbReference>
<dbReference type="InterPro" id="IPR045134">
    <property type="entry name" value="UHRF1/2-like"/>
</dbReference>
<keyword evidence="1 2" id="KW-0539">Nucleus</keyword>
<dbReference type="PANTHER" id="PTHR14140">
    <property type="entry name" value="E3 UBIQUITIN-PROTEIN LIGASE UHRF-RELATED"/>
    <property type="match status" value="1"/>
</dbReference>
<evidence type="ECO:0000313" key="5">
    <source>
        <dbReference type="EMBL" id="RMZ67517.1"/>
    </source>
</evidence>
<dbReference type="PANTHER" id="PTHR14140:SF27">
    <property type="entry name" value="OS04G0289800 PROTEIN"/>
    <property type="match status" value="1"/>
</dbReference>
<feature type="domain" description="YDG" evidence="4">
    <location>
        <begin position="340"/>
        <end position="475"/>
    </location>
</feature>
<dbReference type="SUPFAM" id="SSF88697">
    <property type="entry name" value="PUA domain-like"/>
    <property type="match status" value="1"/>
</dbReference>
<proteinExistence type="predicted"/>
<dbReference type="GO" id="GO:0044027">
    <property type="term" value="P:negative regulation of gene expression via chromosomal CpG island methylation"/>
    <property type="evidence" value="ECO:0007669"/>
    <property type="project" value="TreeGrafter"/>
</dbReference>
<organism evidence="5 6">
    <name type="scientific">Pyrenophora seminiperda CCB06</name>
    <dbReference type="NCBI Taxonomy" id="1302712"/>
    <lineage>
        <taxon>Eukaryota</taxon>
        <taxon>Fungi</taxon>
        <taxon>Dikarya</taxon>
        <taxon>Ascomycota</taxon>
        <taxon>Pezizomycotina</taxon>
        <taxon>Dothideomycetes</taxon>
        <taxon>Pleosporomycetidae</taxon>
        <taxon>Pleosporales</taxon>
        <taxon>Pleosporineae</taxon>
        <taxon>Pleosporaceae</taxon>
        <taxon>Pyrenophora</taxon>
    </lineage>
</organism>
<evidence type="ECO:0000313" key="6">
    <source>
        <dbReference type="Proteomes" id="UP000265663"/>
    </source>
</evidence>
<comment type="subcellular location">
    <subcellularLocation>
        <location evidence="2">Nucleus</location>
    </subcellularLocation>
</comment>
<dbReference type="EMBL" id="KE747810">
    <property type="protein sequence ID" value="RMZ67517.1"/>
    <property type="molecule type" value="Genomic_DNA"/>
</dbReference>
<feature type="region of interest" description="Disordered" evidence="3">
    <location>
        <begin position="79"/>
        <end position="109"/>
    </location>
</feature>
<dbReference type="InterPro" id="IPR015947">
    <property type="entry name" value="PUA-like_sf"/>
</dbReference>
<evidence type="ECO:0000256" key="2">
    <source>
        <dbReference type="PROSITE-ProRule" id="PRU00358"/>
    </source>
</evidence>
<dbReference type="Gene3D" id="2.30.280.10">
    <property type="entry name" value="SRA-YDG"/>
    <property type="match status" value="1"/>
</dbReference>
<dbReference type="InterPro" id="IPR003105">
    <property type="entry name" value="SRA_YDG"/>
</dbReference>
<name>A0A3M7LZ30_9PLEO</name>
<sequence>MDFSGSNTDEKSFQAPAWIRTTARRTEKLAGVTPDVLATRLREISQIAPNGEDEQRRKCLLQERFAELGAAKHLELSRRAQEPEVARAGPEERHARKEQVRKTKMKEKTEKEANLKEITVRPCAVFAESSTAGALRESRLSTVAPSSCAMDMSGALFNKTDTGTSKVNSTPSNDLPVCPDEIDQYPIRQTLPKWYTSISVKHPRMEALGKKRPQELTLLDALKSCIQQCLAASPTHLATLHDNLRDFVHKAEILLPITPFVIRKANMLAPASGLPLIFSAQSTFPSDLQADSYQLYTRWCKGDFDQNILRGIETGKVESRTSDRISSAYRKKFPASARYYGQGDLVQGQWWPTQLCTVRDGAHGAPQGGIYGEKDGAGAYSIVLSGKYGCLDEDEGDVIYYSGTEGKNYTPTDNTLHLLKSLETGNPVRVLRSHQLAKKNPYRPEKGFRYDGLYTVIGVNVTDREKAMHRFKLVRCEGQPEIRYQGKSKRPTIWEVEAFEKLRKTVGFGGA</sequence>
<keyword evidence="6" id="KW-1185">Reference proteome</keyword>
<reference evidence="5 6" key="1">
    <citation type="journal article" date="2014" name="PLoS ONE">
        <title>De novo Genome Assembly of the Fungal Plant Pathogen Pyrenophora semeniperda.</title>
        <authorList>
            <person name="Soliai M.M."/>
            <person name="Meyer S.E."/>
            <person name="Udall J.A."/>
            <person name="Elzinga D.E."/>
            <person name="Hermansen R.A."/>
            <person name="Bodily P.M."/>
            <person name="Hart A.A."/>
            <person name="Coleman C.E."/>
        </authorList>
    </citation>
    <scope>NUCLEOTIDE SEQUENCE [LARGE SCALE GENOMIC DNA]</scope>
    <source>
        <strain evidence="5 6">CCB06</strain>
        <tissue evidence="5">Mycelium</tissue>
    </source>
</reference>
<dbReference type="InterPro" id="IPR036987">
    <property type="entry name" value="SRA-YDG_sf"/>
</dbReference>
<evidence type="ECO:0000256" key="3">
    <source>
        <dbReference type="SAM" id="MobiDB-lite"/>
    </source>
</evidence>
<dbReference type="Proteomes" id="UP000265663">
    <property type="component" value="Unassembled WGS sequence"/>
</dbReference>
<dbReference type="OrthoDB" id="2270193at2759"/>
<dbReference type="GO" id="GO:0061630">
    <property type="term" value="F:ubiquitin protein ligase activity"/>
    <property type="evidence" value="ECO:0007669"/>
    <property type="project" value="TreeGrafter"/>
</dbReference>
<dbReference type="Pfam" id="PF02182">
    <property type="entry name" value="SAD_SRA"/>
    <property type="match status" value="1"/>
</dbReference>
<protein>
    <submittedName>
        <fullName evidence="5">YDG SRA domain-containing</fullName>
    </submittedName>
</protein>
<dbReference type="AlphaFoldDB" id="A0A3M7LZ30"/>
<gene>
    <name evidence="5" type="ORF">GMOD_00001451</name>
</gene>
<accession>A0A3M7LZ30</accession>
<dbReference type="PROSITE" id="PS51015">
    <property type="entry name" value="YDG"/>
    <property type="match status" value="1"/>
</dbReference>
<dbReference type="GO" id="GO:0005634">
    <property type="term" value="C:nucleus"/>
    <property type="evidence" value="ECO:0007669"/>
    <property type="project" value="UniProtKB-SubCell"/>
</dbReference>
<dbReference type="SMART" id="SM00466">
    <property type="entry name" value="SRA"/>
    <property type="match status" value="1"/>
</dbReference>